<sequence>MGQKTRNPDLFGMDDPSSLSNYKPLEPVRTPPRVEKLAERKLGDIVSTTTHHRADSPSAAHDPFQAAEISALSIQDPDTAGAQTQPKPTISRPASPTNPFATTHSLAETNPFKHLIESQHRHQHQEQ</sequence>
<evidence type="ECO:0000313" key="2">
    <source>
        <dbReference type="Proteomes" id="UP001145114"/>
    </source>
</evidence>
<gene>
    <name evidence="1" type="ORF">EV182_007015</name>
</gene>
<name>A0ACC1HB08_9FUNG</name>
<comment type="caution">
    <text evidence="1">The sequence shown here is derived from an EMBL/GenBank/DDBJ whole genome shotgun (WGS) entry which is preliminary data.</text>
</comment>
<dbReference type="EMBL" id="JAMZIH010008250">
    <property type="protein sequence ID" value="KAJ1672521.1"/>
    <property type="molecule type" value="Genomic_DNA"/>
</dbReference>
<proteinExistence type="predicted"/>
<reference evidence="1" key="1">
    <citation type="submission" date="2022-06" db="EMBL/GenBank/DDBJ databases">
        <title>Phylogenomic reconstructions and comparative analyses of Kickxellomycotina fungi.</title>
        <authorList>
            <person name="Reynolds N.K."/>
            <person name="Stajich J.E."/>
            <person name="Barry K."/>
            <person name="Grigoriev I.V."/>
            <person name="Crous P."/>
            <person name="Smith M.E."/>
        </authorList>
    </citation>
    <scope>NUCLEOTIDE SEQUENCE</scope>
    <source>
        <strain evidence="1">RSA 2271</strain>
    </source>
</reference>
<dbReference type="Proteomes" id="UP001145114">
    <property type="component" value="Unassembled WGS sequence"/>
</dbReference>
<evidence type="ECO:0000313" key="1">
    <source>
        <dbReference type="EMBL" id="KAJ1672521.1"/>
    </source>
</evidence>
<accession>A0ACC1HB08</accession>
<keyword evidence="2" id="KW-1185">Reference proteome</keyword>
<protein>
    <submittedName>
        <fullName evidence="1">Uncharacterized protein</fullName>
    </submittedName>
</protein>
<organism evidence="1 2">
    <name type="scientific">Spiromyces aspiralis</name>
    <dbReference type="NCBI Taxonomy" id="68401"/>
    <lineage>
        <taxon>Eukaryota</taxon>
        <taxon>Fungi</taxon>
        <taxon>Fungi incertae sedis</taxon>
        <taxon>Zoopagomycota</taxon>
        <taxon>Kickxellomycotina</taxon>
        <taxon>Kickxellomycetes</taxon>
        <taxon>Kickxellales</taxon>
        <taxon>Kickxellaceae</taxon>
        <taxon>Spiromyces</taxon>
    </lineage>
</organism>